<comment type="similarity">
    <text evidence="2">Belongs to the UPF0104 family.</text>
</comment>
<sequence length="347" mass="39157">MDKKNLSFLIFLITLLFLILIIHRIGFSNLYVAIRNANPEYLMLAVMFYISTIFVRTLKWQIFVCGIKKVPFFSLLAISLAGSFIDITAPGPQVAGSPLKAYFLSKKIGVNKTVCLSTVIIERITGIFMLSFLGMCSTFFVLIFIHDFPTPLKVIMGLVWLLIICVPVMGYILKKKYKGKGFRGKAIISRIYYFGPFSFLRNKFKTLQTFDDYITLKIEEFAKTSLKLSSDRKKVGLNIILSFIAWMLIFTTTYTLFLSIGYHVSFFAVMIVVSLSTFLSYFFFIPGGAGITELLMISLYISLGISSAVAASVALLDRFIFYVFSIVVGYISLTYLNIKYGSLPDPS</sequence>
<feature type="transmembrane region" description="Helical" evidence="7">
    <location>
        <begin position="235"/>
        <end position="254"/>
    </location>
</feature>
<organism evidence="8 9">
    <name type="scientific">Candidatus Argoarchaeum ethanivorans</name>
    <dbReference type="NCBI Taxonomy" id="2608793"/>
    <lineage>
        <taxon>Archaea</taxon>
        <taxon>Methanobacteriati</taxon>
        <taxon>Methanobacteriota</taxon>
        <taxon>Stenosarchaea group</taxon>
        <taxon>Methanomicrobia</taxon>
        <taxon>Methanosarcinales</taxon>
        <taxon>Methanosarcinales incertae sedis</taxon>
        <taxon>GOM Arc I cluster</taxon>
        <taxon>Candidatus Argoarchaeum</taxon>
    </lineage>
</organism>
<feature type="transmembrane region" description="Helical" evidence="7">
    <location>
        <begin position="294"/>
        <end position="313"/>
    </location>
</feature>
<evidence type="ECO:0000256" key="4">
    <source>
        <dbReference type="ARBA" id="ARBA00022692"/>
    </source>
</evidence>
<evidence type="ECO:0000313" key="8">
    <source>
        <dbReference type="EMBL" id="CAD6491135.1"/>
    </source>
</evidence>
<evidence type="ECO:0000256" key="7">
    <source>
        <dbReference type="SAM" id="Phobius"/>
    </source>
</evidence>
<reference evidence="8" key="1">
    <citation type="submission" date="2020-10" db="EMBL/GenBank/DDBJ databases">
        <authorList>
            <person name="Hahn C.J."/>
            <person name="Laso-Perez R."/>
            <person name="Vulcano F."/>
            <person name="Vaziourakis K.-M."/>
            <person name="Stokke R."/>
            <person name="Steen I.H."/>
            <person name="Teske A."/>
            <person name="Boetius A."/>
            <person name="Liebeke M."/>
            <person name="Amann R."/>
            <person name="Knittel K."/>
        </authorList>
    </citation>
    <scope>NUCLEOTIDE SEQUENCE</scope>
    <source>
        <strain evidence="8">Gfbio:e3339647-f889-4370-9287-4fb5cb688e4c:AG393N10_GoMArc1</strain>
    </source>
</reference>
<dbReference type="PANTHER" id="PTHR39087">
    <property type="entry name" value="UPF0104 MEMBRANE PROTEIN MJ1595"/>
    <property type="match status" value="1"/>
</dbReference>
<evidence type="ECO:0000256" key="6">
    <source>
        <dbReference type="ARBA" id="ARBA00023136"/>
    </source>
</evidence>
<keyword evidence="3" id="KW-1003">Cell membrane</keyword>
<feature type="transmembrane region" description="Helical" evidence="7">
    <location>
        <begin position="260"/>
        <end position="282"/>
    </location>
</feature>
<accession>A0A811T8J5</accession>
<dbReference type="PANTHER" id="PTHR39087:SF2">
    <property type="entry name" value="UPF0104 MEMBRANE PROTEIN MJ1595"/>
    <property type="match status" value="1"/>
</dbReference>
<dbReference type="NCBIfam" id="TIGR00374">
    <property type="entry name" value="flippase-like domain"/>
    <property type="match status" value="1"/>
</dbReference>
<dbReference type="InterPro" id="IPR022791">
    <property type="entry name" value="L-PG_synthase/AglD"/>
</dbReference>
<feature type="transmembrane region" description="Helical" evidence="7">
    <location>
        <begin position="127"/>
        <end position="146"/>
    </location>
</feature>
<dbReference type="Pfam" id="PF03706">
    <property type="entry name" value="LPG_synthase_TM"/>
    <property type="match status" value="1"/>
</dbReference>
<keyword evidence="4 7" id="KW-0812">Transmembrane</keyword>
<evidence type="ECO:0000256" key="1">
    <source>
        <dbReference type="ARBA" id="ARBA00004651"/>
    </source>
</evidence>
<evidence type="ECO:0000256" key="2">
    <source>
        <dbReference type="ARBA" id="ARBA00011061"/>
    </source>
</evidence>
<dbReference type="AlphaFoldDB" id="A0A811T8J5"/>
<feature type="transmembrane region" description="Helical" evidence="7">
    <location>
        <begin position="41"/>
        <end position="58"/>
    </location>
</feature>
<gene>
    <name evidence="8" type="ORF">ANIMEMIM_00087</name>
</gene>
<dbReference type="GO" id="GO:0005886">
    <property type="term" value="C:plasma membrane"/>
    <property type="evidence" value="ECO:0007669"/>
    <property type="project" value="UniProtKB-SubCell"/>
</dbReference>
<protein>
    <submittedName>
        <fullName evidence="8">Lysylphosphatidylglycerol synthase TM region</fullName>
    </submittedName>
</protein>
<proteinExistence type="inferred from homology"/>
<evidence type="ECO:0000313" key="9">
    <source>
        <dbReference type="Proteomes" id="UP000637195"/>
    </source>
</evidence>
<comment type="caution">
    <text evidence="8">The sequence shown here is derived from an EMBL/GenBank/DDBJ whole genome shotgun (WGS) entry which is preliminary data.</text>
</comment>
<feature type="transmembrane region" description="Helical" evidence="7">
    <location>
        <begin position="7"/>
        <end position="26"/>
    </location>
</feature>
<feature type="transmembrane region" description="Helical" evidence="7">
    <location>
        <begin position="152"/>
        <end position="173"/>
    </location>
</feature>
<evidence type="ECO:0000256" key="3">
    <source>
        <dbReference type="ARBA" id="ARBA00022475"/>
    </source>
</evidence>
<evidence type="ECO:0000256" key="5">
    <source>
        <dbReference type="ARBA" id="ARBA00022989"/>
    </source>
</evidence>
<keyword evidence="6 7" id="KW-0472">Membrane</keyword>
<keyword evidence="5 7" id="KW-1133">Transmembrane helix</keyword>
<name>A0A811T8J5_9EURY</name>
<dbReference type="Proteomes" id="UP000637195">
    <property type="component" value="Unassembled WGS sequence"/>
</dbReference>
<feature type="transmembrane region" description="Helical" evidence="7">
    <location>
        <begin position="319"/>
        <end position="338"/>
    </location>
</feature>
<dbReference type="EMBL" id="CAJHIM010000003">
    <property type="protein sequence ID" value="CAD6491135.1"/>
    <property type="molecule type" value="Genomic_DNA"/>
</dbReference>
<comment type="subcellular location">
    <subcellularLocation>
        <location evidence="1">Cell membrane</location>
        <topology evidence="1">Multi-pass membrane protein</topology>
    </subcellularLocation>
</comment>